<dbReference type="RefSeq" id="WP_289723731.1">
    <property type="nucleotide sequence ID" value="NZ_JAUDUY010000001.1"/>
</dbReference>
<dbReference type="Proteomes" id="UP001174839">
    <property type="component" value="Unassembled WGS sequence"/>
</dbReference>
<reference evidence="1" key="1">
    <citation type="submission" date="2023-06" db="EMBL/GenBank/DDBJ databases">
        <title>Robiginitalea aurantiacus sp. nov. and Algoriphagus sediminis sp. nov., isolated from coastal sediment.</title>
        <authorList>
            <person name="Zhou Z.Y."/>
            <person name="An J."/>
            <person name="Jia Y.W."/>
            <person name="Du Z.J."/>
        </authorList>
    </citation>
    <scope>NUCLEOTIDE SEQUENCE</scope>
    <source>
        <strain evidence="1">M39</strain>
    </source>
</reference>
<keyword evidence="2" id="KW-1185">Reference proteome</keyword>
<accession>A0ABT7WBT6</accession>
<organism evidence="1 2">
    <name type="scientific">Robiginitalea aurantiaca</name>
    <dbReference type="NCBI Taxonomy" id="3056915"/>
    <lineage>
        <taxon>Bacteria</taxon>
        <taxon>Pseudomonadati</taxon>
        <taxon>Bacteroidota</taxon>
        <taxon>Flavobacteriia</taxon>
        <taxon>Flavobacteriales</taxon>
        <taxon>Flavobacteriaceae</taxon>
        <taxon>Robiginitalea</taxon>
    </lineage>
</organism>
<dbReference type="EMBL" id="JAUDUY010000001">
    <property type="protein sequence ID" value="MDM9630373.1"/>
    <property type="molecule type" value="Genomic_DNA"/>
</dbReference>
<sequence>MSENSKTSPEGLEDALNILEKARESGMLQRLMEQLRKDYERAGLHYPLGERMVTEMDLSEVFSVLKEHMYRLLMESFDQHLTLMYAMDVPERDFSSIEPADAVDAAGHLTRMVLNREWQKLQLRKRFDGAGEA</sequence>
<gene>
    <name evidence="1" type="ORF">QU605_02760</name>
</gene>
<proteinExistence type="predicted"/>
<evidence type="ECO:0000313" key="2">
    <source>
        <dbReference type="Proteomes" id="UP001174839"/>
    </source>
</evidence>
<name>A0ABT7WBT6_9FLAO</name>
<evidence type="ECO:0000313" key="1">
    <source>
        <dbReference type="EMBL" id="MDM9630373.1"/>
    </source>
</evidence>
<comment type="caution">
    <text evidence="1">The sequence shown here is derived from an EMBL/GenBank/DDBJ whole genome shotgun (WGS) entry which is preliminary data.</text>
</comment>
<protein>
    <submittedName>
        <fullName evidence="1">Uncharacterized protein</fullName>
    </submittedName>
</protein>